<keyword evidence="1" id="KW-0175">Coiled coil</keyword>
<keyword evidence="2" id="KW-0812">Transmembrane</keyword>
<evidence type="ECO:0000256" key="1">
    <source>
        <dbReference type="SAM" id="Coils"/>
    </source>
</evidence>
<protein>
    <submittedName>
        <fullName evidence="3">Multidrug resistance efflux pump</fullName>
    </submittedName>
</protein>
<keyword evidence="2" id="KW-0472">Membrane</keyword>
<reference evidence="3" key="1">
    <citation type="submission" date="2023-07" db="EMBL/GenBank/DDBJ databases">
        <title>Genomic Encyclopedia of Type Strains, Phase IV (KMG-IV): sequencing the most valuable type-strain genomes for metagenomic binning, comparative biology and taxonomic classification.</title>
        <authorList>
            <person name="Goeker M."/>
        </authorList>
    </citation>
    <scope>NUCLEOTIDE SEQUENCE</scope>
    <source>
        <strain evidence="3">DSM 26174</strain>
    </source>
</reference>
<dbReference type="EMBL" id="JAVDQD010000005">
    <property type="protein sequence ID" value="MDR6240519.1"/>
    <property type="molecule type" value="Genomic_DNA"/>
</dbReference>
<dbReference type="Proteomes" id="UP001185092">
    <property type="component" value="Unassembled WGS sequence"/>
</dbReference>
<keyword evidence="2" id="KW-1133">Transmembrane helix</keyword>
<dbReference type="RefSeq" id="WP_309940527.1">
    <property type="nucleotide sequence ID" value="NZ_AP025306.1"/>
</dbReference>
<evidence type="ECO:0000313" key="4">
    <source>
        <dbReference type="Proteomes" id="UP001185092"/>
    </source>
</evidence>
<dbReference type="Gene3D" id="2.40.50.100">
    <property type="match status" value="1"/>
</dbReference>
<dbReference type="AlphaFoldDB" id="A0AAE4BRT2"/>
<name>A0AAE4BRT2_9BACT</name>
<organism evidence="3 4">
    <name type="scientific">Aureibacter tunicatorum</name>
    <dbReference type="NCBI Taxonomy" id="866807"/>
    <lineage>
        <taxon>Bacteria</taxon>
        <taxon>Pseudomonadati</taxon>
        <taxon>Bacteroidota</taxon>
        <taxon>Cytophagia</taxon>
        <taxon>Cytophagales</taxon>
        <taxon>Persicobacteraceae</taxon>
        <taxon>Aureibacter</taxon>
    </lineage>
</organism>
<sequence length="450" mass="51106">MLNISNNSDSNKINKNDYQSLRYFEEKKIKGNIVYKIFFILALVLVVLILPWTQNIPSLGTVTTLRPEQKPQKVHSVIGGQIEKWYVLEGDYVQKGDTILHISETKSEYFDPELVDRTWDQIQSVEQSVGSYEDKVNALDLQIEALRENKRQKLLQGKNKVEQLNLKIKSDSLDLEAKSLNRNIAQQQYERTSKLHADGLKSLTDLESKRQSMQKSKTEEIASANKLLSSRNELINAEIELNAIESSFKNSIAKAESDKYTAQSNMFDAEIKLSKMKGQHVNYKLRNDLYYVTSPQSGHITKILPSGIGETVKEGESIATIMPEDFQLAIEMFVKPMDLPLLAKGQTVRIRFDGWPAIFFSGWPNTSYGTYGGRIFAIDNFISANGKYRVLVSPDVNDKEWPDALKVGTGTHNIVLLNDVKIWYELWRLSNGFPADYYQPATSTTDGKSK</sequence>
<feature type="coiled-coil region" evidence="1">
    <location>
        <begin position="129"/>
        <end position="167"/>
    </location>
</feature>
<dbReference type="PRINTS" id="PR01490">
    <property type="entry name" value="RTXTOXIND"/>
</dbReference>
<dbReference type="InterPro" id="IPR011053">
    <property type="entry name" value="Single_hybrid_motif"/>
</dbReference>
<keyword evidence="4" id="KW-1185">Reference proteome</keyword>
<dbReference type="SUPFAM" id="SSF51230">
    <property type="entry name" value="Single hybrid motif"/>
    <property type="match status" value="1"/>
</dbReference>
<dbReference type="InterPro" id="IPR050739">
    <property type="entry name" value="MFP"/>
</dbReference>
<evidence type="ECO:0000256" key="2">
    <source>
        <dbReference type="SAM" id="Phobius"/>
    </source>
</evidence>
<dbReference type="PANTHER" id="PTHR30386">
    <property type="entry name" value="MEMBRANE FUSION SUBUNIT OF EMRAB-TOLC MULTIDRUG EFFLUX PUMP"/>
    <property type="match status" value="1"/>
</dbReference>
<feature type="transmembrane region" description="Helical" evidence="2">
    <location>
        <begin position="33"/>
        <end position="52"/>
    </location>
</feature>
<accession>A0AAE4BRT2</accession>
<proteinExistence type="predicted"/>
<comment type="caution">
    <text evidence="3">The sequence shown here is derived from an EMBL/GenBank/DDBJ whole genome shotgun (WGS) entry which is preliminary data.</text>
</comment>
<evidence type="ECO:0000313" key="3">
    <source>
        <dbReference type="EMBL" id="MDR6240519.1"/>
    </source>
</evidence>
<gene>
    <name evidence="3" type="ORF">HNQ88_003595</name>
</gene>